<proteinExistence type="predicted"/>
<dbReference type="EMBL" id="FIFN01000001">
    <property type="protein sequence ID" value="CYT81809.1"/>
    <property type="molecule type" value="Genomic_DNA"/>
</dbReference>
<gene>
    <name evidence="2" type="ORF">ERS132462_00153</name>
</gene>
<sequence>MKRYISADRAAIMITGATIFGLLIGVALGLYSLV</sequence>
<dbReference type="AlphaFoldDB" id="A0A0Z8A4F5"/>
<keyword evidence="1" id="KW-0472">Membrane</keyword>
<accession>A0A0Z8A4F5</accession>
<organism evidence="2 3">
    <name type="scientific">Streptococcus suis</name>
    <dbReference type="NCBI Taxonomy" id="1307"/>
    <lineage>
        <taxon>Bacteria</taxon>
        <taxon>Bacillati</taxon>
        <taxon>Bacillota</taxon>
        <taxon>Bacilli</taxon>
        <taxon>Lactobacillales</taxon>
        <taxon>Streptococcaceae</taxon>
        <taxon>Streptococcus</taxon>
    </lineage>
</organism>
<dbReference type="Proteomes" id="UP000072003">
    <property type="component" value="Unassembled WGS sequence"/>
</dbReference>
<name>A0A0Z8A4F5_STRSU</name>
<evidence type="ECO:0000313" key="3">
    <source>
        <dbReference type="Proteomes" id="UP000072003"/>
    </source>
</evidence>
<protein>
    <submittedName>
        <fullName evidence="2">Uncharacterized protein</fullName>
    </submittedName>
</protein>
<evidence type="ECO:0000256" key="1">
    <source>
        <dbReference type="SAM" id="Phobius"/>
    </source>
</evidence>
<evidence type="ECO:0000313" key="2">
    <source>
        <dbReference type="EMBL" id="CYT81809.1"/>
    </source>
</evidence>
<keyword evidence="1" id="KW-1133">Transmembrane helix</keyword>
<reference evidence="2 3" key="1">
    <citation type="submission" date="2016-02" db="EMBL/GenBank/DDBJ databases">
        <authorList>
            <consortium name="Pathogen Informatics"/>
        </authorList>
    </citation>
    <scope>NUCLEOTIDE SEQUENCE [LARGE SCALE GENOMIC DNA]</scope>
    <source>
        <strain evidence="2 3">LSS100</strain>
    </source>
</reference>
<feature type="transmembrane region" description="Helical" evidence="1">
    <location>
        <begin position="12"/>
        <end position="33"/>
    </location>
</feature>
<keyword evidence="1" id="KW-0812">Transmembrane</keyword>